<evidence type="ECO:0000313" key="2">
    <source>
        <dbReference type="EMBL" id="KAF9623979.1"/>
    </source>
</evidence>
<sequence length="226" mass="24700">MAPDSHTSQLLGNSPTITKLPIEFDEDGVAVGPNHAKWNIQEQVEASHKRRKEASAGGEGSVMEVDFDNDELSEVFGPDKGSRTRGISSNKSRKQLQHTGITKALLQQASSSSNYELKGEMSEMKSSLANVMGMLKEIPNVKEADVQEIVRVQKQEMPEKIRMNMEMAPKLSRENSFYMAELAMRSCLVLIHTHAIFGAFGDSPDGIGNTDASFVMGAGKLPKVCS</sequence>
<reference evidence="2 3" key="1">
    <citation type="submission" date="2020-10" db="EMBL/GenBank/DDBJ databases">
        <title>The Coptis chinensis genome and diversification of protoberbering-type alkaloids.</title>
        <authorList>
            <person name="Wang B."/>
            <person name="Shu S."/>
            <person name="Song C."/>
            <person name="Liu Y."/>
        </authorList>
    </citation>
    <scope>NUCLEOTIDE SEQUENCE [LARGE SCALE GENOMIC DNA]</scope>
    <source>
        <strain evidence="2">HL-2020</strain>
        <tissue evidence="2">Leaf</tissue>
    </source>
</reference>
<comment type="caution">
    <text evidence="2">The sequence shown here is derived from an EMBL/GenBank/DDBJ whole genome shotgun (WGS) entry which is preliminary data.</text>
</comment>
<gene>
    <name evidence="2" type="ORF">IFM89_007422</name>
</gene>
<dbReference type="EMBL" id="JADFTS010000001">
    <property type="protein sequence ID" value="KAF9623979.1"/>
    <property type="molecule type" value="Genomic_DNA"/>
</dbReference>
<organism evidence="2 3">
    <name type="scientific">Coptis chinensis</name>
    <dbReference type="NCBI Taxonomy" id="261450"/>
    <lineage>
        <taxon>Eukaryota</taxon>
        <taxon>Viridiplantae</taxon>
        <taxon>Streptophyta</taxon>
        <taxon>Embryophyta</taxon>
        <taxon>Tracheophyta</taxon>
        <taxon>Spermatophyta</taxon>
        <taxon>Magnoliopsida</taxon>
        <taxon>Ranunculales</taxon>
        <taxon>Ranunculaceae</taxon>
        <taxon>Coptidoideae</taxon>
        <taxon>Coptis</taxon>
    </lineage>
</organism>
<protein>
    <submittedName>
        <fullName evidence="2">Uncharacterized protein</fullName>
    </submittedName>
</protein>
<evidence type="ECO:0000256" key="1">
    <source>
        <dbReference type="SAM" id="MobiDB-lite"/>
    </source>
</evidence>
<proteinExistence type="predicted"/>
<keyword evidence="3" id="KW-1185">Reference proteome</keyword>
<evidence type="ECO:0000313" key="3">
    <source>
        <dbReference type="Proteomes" id="UP000631114"/>
    </source>
</evidence>
<dbReference type="Proteomes" id="UP000631114">
    <property type="component" value="Unassembled WGS sequence"/>
</dbReference>
<feature type="region of interest" description="Disordered" evidence="1">
    <location>
        <begin position="41"/>
        <end position="96"/>
    </location>
</feature>
<name>A0A835MEC9_9MAGN</name>
<accession>A0A835MEC9</accession>
<dbReference type="AlphaFoldDB" id="A0A835MEC9"/>